<evidence type="ECO:0000313" key="2">
    <source>
        <dbReference type="EMBL" id="QDP95117.1"/>
    </source>
</evidence>
<dbReference type="InterPro" id="IPR003812">
    <property type="entry name" value="Fido"/>
</dbReference>
<dbReference type="SUPFAM" id="SSF140931">
    <property type="entry name" value="Fic-like"/>
    <property type="match status" value="1"/>
</dbReference>
<dbReference type="EMBL" id="CP041692">
    <property type="protein sequence ID" value="QDP95117.1"/>
    <property type="molecule type" value="Genomic_DNA"/>
</dbReference>
<name>A0A516PV95_9ACTN</name>
<accession>A0A516PV95</accession>
<dbReference type="AlphaFoldDB" id="A0A516PV95"/>
<dbReference type="KEGG" id="mik:FOE78_03575"/>
<keyword evidence="3" id="KW-1185">Reference proteome</keyword>
<gene>
    <name evidence="2" type="ORF">FOE78_03575</name>
</gene>
<protein>
    <submittedName>
        <fullName evidence="2">Oxidoreductase</fullName>
    </submittedName>
</protein>
<proteinExistence type="predicted"/>
<dbReference type="Gene3D" id="1.10.3290.10">
    <property type="entry name" value="Fido-like domain"/>
    <property type="match status" value="1"/>
</dbReference>
<dbReference type="RefSeq" id="WP_143985099.1">
    <property type="nucleotide sequence ID" value="NZ_CP041692.1"/>
</dbReference>
<feature type="domain" description="Fido" evidence="1">
    <location>
        <begin position="90"/>
        <end position="218"/>
    </location>
</feature>
<reference evidence="2 3" key="1">
    <citation type="submission" date="2019-07" db="EMBL/GenBank/DDBJ databases">
        <title>Microlunatus dokdonensis sp. nov. isolated from the rhizospheric soil of the wild plant Elymus tsukushiensis.</title>
        <authorList>
            <person name="Ghim S.-Y."/>
            <person name="Hwang Y.-J."/>
            <person name="Son J.-S."/>
            <person name="Shin J.-H."/>
        </authorList>
    </citation>
    <scope>NUCLEOTIDE SEQUENCE [LARGE SCALE GENOMIC DNA]</scope>
    <source>
        <strain evidence="2 3">KUDC0627</strain>
    </source>
</reference>
<organism evidence="2 3">
    <name type="scientific">Microlunatus elymi</name>
    <dbReference type="NCBI Taxonomy" id="2596828"/>
    <lineage>
        <taxon>Bacteria</taxon>
        <taxon>Bacillati</taxon>
        <taxon>Actinomycetota</taxon>
        <taxon>Actinomycetes</taxon>
        <taxon>Propionibacteriales</taxon>
        <taxon>Propionibacteriaceae</taxon>
        <taxon>Microlunatus</taxon>
    </lineage>
</organism>
<evidence type="ECO:0000313" key="3">
    <source>
        <dbReference type="Proteomes" id="UP000319263"/>
    </source>
</evidence>
<dbReference type="PROSITE" id="PS51459">
    <property type="entry name" value="FIDO"/>
    <property type="match status" value="1"/>
</dbReference>
<dbReference type="InterPro" id="IPR036597">
    <property type="entry name" value="Fido-like_dom_sf"/>
</dbReference>
<sequence length="248" mass="26176">MASVPADPLAELARLEGVPSALAAARDTVDAVLRDRGRRRLSPEQTASALLAAARASAALEVDHEQRDWLPGTMRLYVEVPDLARLIRVAPGQAIARAHALLGRGVLEDDQLGRVRAEDDLGTRLASLQQTLSAKTEAPVIVVAGIAHAELLTLAPFVAGNGIVARAVEHLVLISGEVDPAAVIVPEAAHRALERDYRWALERYRTGTAAGVRDWLLHVAAAVSKGAELSGLSPAGRRPAPRSGPSGR</sequence>
<evidence type="ECO:0000259" key="1">
    <source>
        <dbReference type="PROSITE" id="PS51459"/>
    </source>
</evidence>
<dbReference type="Proteomes" id="UP000319263">
    <property type="component" value="Chromosome"/>
</dbReference>
<dbReference type="OrthoDB" id="5241763at2"/>